<name>A0AAV4KF80_9ACTN</name>
<protein>
    <recommendedName>
        <fullName evidence="6">NERD domain-containing protein</fullName>
    </recommendedName>
</protein>
<dbReference type="InterPro" id="IPR046492">
    <property type="entry name" value="DUF6585"/>
</dbReference>
<dbReference type="Pfam" id="PF20226">
    <property type="entry name" value="DUF6585"/>
    <property type="match status" value="1"/>
</dbReference>
<keyword evidence="1" id="KW-0812">Transmembrane</keyword>
<reference evidence="2" key="3">
    <citation type="submission" date="2023-08" db="EMBL/GenBank/DDBJ databases">
        <authorList>
            <person name="Sun Q."/>
            <person name="Ohkuma M."/>
        </authorList>
    </citation>
    <scope>NUCLEOTIDE SEQUENCE</scope>
    <source>
        <strain evidence="2">JCM 4205</strain>
    </source>
</reference>
<gene>
    <name evidence="3" type="ORF">CP977_19975</name>
    <name evidence="2" type="ORF">GCM10010497_09170</name>
</gene>
<proteinExistence type="predicted"/>
<evidence type="ECO:0000313" key="5">
    <source>
        <dbReference type="Proteomes" id="UP000642014"/>
    </source>
</evidence>
<dbReference type="EMBL" id="BMSJ01000001">
    <property type="protein sequence ID" value="GGR09340.1"/>
    <property type="molecule type" value="Genomic_DNA"/>
</dbReference>
<dbReference type="RefSeq" id="WP_152370596.1">
    <property type="nucleotide sequence ID" value="NZ_BMSJ01000001.1"/>
</dbReference>
<keyword evidence="1" id="KW-0472">Membrane</keyword>
<reference evidence="3 4" key="2">
    <citation type="submission" date="2017-09" db="EMBL/GenBank/DDBJ databases">
        <authorList>
            <person name="Lee N."/>
            <person name="Cho B.-K."/>
        </authorList>
    </citation>
    <scope>NUCLEOTIDE SEQUENCE [LARGE SCALE GENOMIC DNA]</scope>
    <source>
        <strain evidence="3 4">ATCC 19740</strain>
    </source>
</reference>
<keyword evidence="1" id="KW-1133">Transmembrane helix</keyword>
<keyword evidence="4" id="KW-1185">Reference proteome</keyword>
<evidence type="ECO:0000313" key="2">
    <source>
        <dbReference type="EMBL" id="GGR09340.1"/>
    </source>
</evidence>
<evidence type="ECO:0000256" key="1">
    <source>
        <dbReference type="SAM" id="Phobius"/>
    </source>
</evidence>
<sequence length="269" mass="28856">MTESGTAPRLGALRATYTARRPPWAGYVVGGVLLFGGGTPLLVALLIAGTGPLPVLAFAIVYAGYTWMLVDRVKLARRGKGARLDLHERGAVVTLGGGNVHAFDWDTVLVHQDVLHSRKNGITTSSHVYTLIGTDGVACTIGDSGRTSSSRYAGIVTHVKGAEFTEPEQWGPAIVQAVGDAQIGRVLEEVANGRRLAFNTIALGLHGVEHKGRSLPWGRVGELRVVNGRFHVKEDGRRLPAMDVPVSAIPNFPVFYTVAKRLHEATRRS</sequence>
<feature type="transmembrane region" description="Helical" evidence="1">
    <location>
        <begin position="53"/>
        <end position="70"/>
    </location>
</feature>
<organism evidence="2 5">
    <name type="scientific">Streptomyces cinereoruber</name>
    <dbReference type="NCBI Taxonomy" id="67260"/>
    <lineage>
        <taxon>Bacteria</taxon>
        <taxon>Bacillati</taxon>
        <taxon>Actinomycetota</taxon>
        <taxon>Actinomycetes</taxon>
        <taxon>Kitasatosporales</taxon>
        <taxon>Streptomycetaceae</taxon>
        <taxon>Streptomyces</taxon>
    </lineage>
</organism>
<reference evidence="2 5" key="1">
    <citation type="journal article" date="2014" name="Int. J. Syst. Evol. Microbiol.">
        <title>Complete genome sequence of Corynebacterium casei LMG S-19264T (=DSM 44701T), isolated from a smear-ripened cheese.</title>
        <authorList>
            <consortium name="US DOE Joint Genome Institute (JGI-PGF)"/>
            <person name="Walter F."/>
            <person name="Albersmeier A."/>
            <person name="Kalinowski J."/>
            <person name="Ruckert C."/>
        </authorList>
    </citation>
    <scope>NUCLEOTIDE SEQUENCE [LARGE SCALE GENOMIC DNA]</scope>
    <source>
        <strain evidence="2 5">JCM 4205</strain>
    </source>
</reference>
<dbReference type="AlphaFoldDB" id="A0AAV4KF80"/>
<dbReference type="Proteomes" id="UP000642014">
    <property type="component" value="Unassembled WGS sequence"/>
</dbReference>
<evidence type="ECO:0008006" key="6">
    <source>
        <dbReference type="Google" id="ProtNLM"/>
    </source>
</evidence>
<dbReference type="Proteomes" id="UP000326029">
    <property type="component" value="Chromosome"/>
</dbReference>
<accession>A0AAV4KF80</accession>
<dbReference type="EMBL" id="CP023693">
    <property type="protein sequence ID" value="QEV34152.1"/>
    <property type="molecule type" value="Genomic_DNA"/>
</dbReference>
<evidence type="ECO:0000313" key="3">
    <source>
        <dbReference type="EMBL" id="QEV34152.1"/>
    </source>
</evidence>
<evidence type="ECO:0000313" key="4">
    <source>
        <dbReference type="Proteomes" id="UP000326029"/>
    </source>
</evidence>
<dbReference type="GeneID" id="95456042"/>
<feature type="transmembrane region" description="Helical" evidence="1">
    <location>
        <begin position="24"/>
        <end position="47"/>
    </location>
</feature>